<evidence type="ECO:0000256" key="3">
    <source>
        <dbReference type="ARBA" id="ARBA00023163"/>
    </source>
</evidence>
<dbReference type="Gene3D" id="1.20.120.530">
    <property type="entry name" value="GntR ligand-binding domain-like"/>
    <property type="match status" value="1"/>
</dbReference>
<dbReference type="SMART" id="SM00895">
    <property type="entry name" value="FCD"/>
    <property type="match status" value="1"/>
</dbReference>
<name>A0A3B0SLL6_9ZZZZ</name>
<dbReference type="InterPro" id="IPR011711">
    <property type="entry name" value="GntR_C"/>
</dbReference>
<evidence type="ECO:0000256" key="1">
    <source>
        <dbReference type="ARBA" id="ARBA00023015"/>
    </source>
</evidence>
<evidence type="ECO:0000259" key="4">
    <source>
        <dbReference type="PROSITE" id="PS50949"/>
    </source>
</evidence>
<dbReference type="SMART" id="SM00345">
    <property type="entry name" value="HTH_GNTR"/>
    <property type="match status" value="1"/>
</dbReference>
<evidence type="ECO:0000313" key="5">
    <source>
        <dbReference type="EMBL" id="VAW03172.1"/>
    </source>
</evidence>
<dbReference type="PANTHER" id="PTHR43537">
    <property type="entry name" value="TRANSCRIPTIONAL REGULATOR, GNTR FAMILY"/>
    <property type="match status" value="1"/>
</dbReference>
<reference evidence="5" key="1">
    <citation type="submission" date="2018-06" db="EMBL/GenBank/DDBJ databases">
        <authorList>
            <person name="Zhirakovskaya E."/>
        </authorList>
    </citation>
    <scope>NUCLEOTIDE SEQUENCE</scope>
</reference>
<dbReference type="AlphaFoldDB" id="A0A3B0SLL6"/>
<proteinExistence type="predicted"/>
<evidence type="ECO:0000256" key="2">
    <source>
        <dbReference type="ARBA" id="ARBA00023125"/>
    </source>
</evidence>
<dbReference type="Gene3D" id="1.10.10.10">
    <property type="entry name" value="Winged helix-like DNA-binding domain superfamily/Winged helix DNA-binding domain"/>
    <property type="match status" value="1"/>
</dbReference>
<dbReference type="PANTHER" id="PTHR43537:SF53">
    <property type="entry name" value="HTH-TYPE TRANSCRIPTIONAL REPRESSOR NANR"/>
    <property type="match status" value="1"/>
</dbReference>
<dbReference type="GO" id="GO:0003700">
    <property type="term" value="F:DNA-binding transcription factor activity"/>
    <property type="evidence" value="ECO:0007669"/>
    <property type="project" value="InterPro"/>
</dbReference>
<dbReference type="InterPro" id="IPR036390">
    <property type="entry name" value="WH_DNA-bd_sf"/>
</dbReference>
<organism evidence="5">
    <name type="scientific">hydrothermal vent metagenome</name>
    <dbReference type="NCBI Taxonomy" id="652676"/>
    <lineage>
        <taxon>unclassified sequences</taxon>
        <taxon>metagenomes</taxon>
        <taxon>ecological metagenomes</taxon>
    </lineage>
</organism>
<dbReference type="InterPro" id="IPR036388">
    <property type="entry name" value="WH-like_DNA-bd_sf"/>
</dbReference>
<feature type="domain" description="HTH gntR-type" evidence="4">
    <location>
        <begin position="14"/>
        <end position="81"/>
    </location>
</feature>
<dbReference type="Pfam" id="PF00392">
    <property type="entry name" value="GntR"/>
    <property type="match status" value="1"/>
</dbReference>
<sequence>MEAGMTTKHTPAGEDIGEDIYDHIRNSVLEQRLLPGMKLTEEALCGIYGTGRATIRKVLLLLAEDRIITLERNKGAVVASPTAQEAEQIFEARLALEISLLDWAMERVCEDDLKILSDHLGRERAALGLGDIALWIRLSGEFHMLLAAIARNEPLSDFLEKLVFRSSLIIGLYGKTGNVNCCVDDHSDLIDALTKRDRDRGRAVLTEHLGHIRDRLIFTTPGESGDIYRALSSDMFKRKVN</sequence>
<dbReference type="EMBL" id="UOEJ01000169">
    <property type="protein sequence ID" value="VAW03172.1"/>
    <property type="molecule type" value="Genomic_DNA"/>
</dbReference>
<protein>
    <recommendedName>
        <fullName evidence="4">HTH gntR-type domain-containing protein</fullName>
    </recommendedName>
</protein>
<dbReference type="SUPFAM" id="SSF48008">
    <property type="entry name" value="GntR ligand-binding domain-like"/>
    <property type="match status" value="1"/>
</dbReference>
<dbReference type="PROSITE" id="PS50949">
    <property type="entry name" value="HTH_GNTR"/>
    <property type="match status" value="1"/>
</dbReference>
<keyword evidence="2" id="KW-0238">DNA-binding</keyword>
<dbReference type="InterPro" id="IPR000524">
    <property type="entry name" value="Tscrpt_reg_HTH_GntR"/>
</dbReference>
<dbReference type="InterPro" id="IPR008920">
    <property type="entry name" value="TF_FadR/GntR_C"/>
</dbReference>
<accession>A0A3B0SLL6</accession>
<dbReference type="GO" id="GO:0003677">
    <property type="term" value="F:DNA binding"/>
    <property type="evidence" value="ECO:0007669"/>
    <property type="project" value="UniProtKB-KW"/>
</dbReference>
<dbReference type="SUPFAM" id="SSF46785">
    <property type="entry name" value="Winged helix' DNA-binding domain"/>
    <property type="match status" value="1"/>
</dbReference>
<dbReference type="Pfam" id="PF07729">
    <property type="entry name" value="FCD"/>
    <property type="match status" value="1"/>
</dbReference>
<gene>
    <name evidence="5" type="ORF">MNBD_ALPHA01-13</name>
</gene>
<keyword evidence="1" id="KW-0805">Transcription regulation</keyword>
<keyword evidence="3" id="KW-0804">Transcription</keyword>